<feature type="compositionally biased region" description="Basic and acidic residues" evidence="1">
    <location>
        <begin position="97"/>
        <end position="106"/>
    </location>
</feature>
<feature type="region of interest" description="Disordered" evidence="1">
    <location>
        <begin position="441"/>
        <end position="488"/>
    </location>
</feature>
<reference evidence="2 3" key="1">
    <citation type="submission" date="2016-10" db="EMBL/GenBank/DDBJ databases">
        <authorList>
            <person name="de Groot N.N."/>
        </authorList>
    </citation>
    <scope>NUCLEOTIDE SEQUENCE [LARGE SCALE GENOMIC DNA]</scope>
    <source>
        <strain evidence="2 3">DSM 29619</strain>
    </source>
</reference>
<dbReference type="OrthoDB" id="7875768at2"/>
<feature type="region of interest" description="Disordered" evidence="1">
    <location>
        <begin position="143"/>
        <end position="226"/>
    </location>
</feature>
<dbReference type="EMBL" id="FOLX01000001">
    <property type="protein sequence ID" value="SFC92892.1"/>
    <property type="molecule type" value="Genomic_DNA"/>
</dbReference>
<name>A0A1I1N6R7_9RHOB</name>
<organism evidence="2 3">
    <name type="scientific">Pseudooceanicola nitratireducens</name>
    <dbReference type="NCBI Taxonomy" id="517719"/>
    <lineage>
        <taxon>Bacteria</taxon>
        <taxon>Pseudomonadati</taxon>
        <taxon>Pseudomonadota</taxon>
        <taxon>Alphaproteobacteria</taxon>
        <taxon>Rhodobacterales</taxon>
        <taxon>Paracoccaceae</taxon>
        <taxon>Pseudooceanicola</taxon>
    </lineage>
</organism>
<sequence>MSDPVTNVQIEDVLSSIRKLVSEEVRAQSRDVVAEAIPARVGRPGTNGTAQTGEGADKAPTEGTKPDGRLILTPALRVDTPAPVEPLHDDQDDSESFADHGADHGTDQIAEARFVHAEPEDEPRAEADLLSLMDRVRAAGAKAATIEEKRPAGISAVSRPQAGAPSEPTSPENAIEAALAALGSDPFDGGRDADADDAADMADVQPVAEDATAKDRTAQDDTDAQVTPLSMPASILNDDEWLAQLSALGLTRKAADPDEVIATAAAALDEEDLSDEDIEIGSYARSAAPAEDEGDDIVPTFLRHQGITTLRQRVTEVENVVTEHGGDWEPEADEETDAAPGPQAGPVPWIDDEDLDETRKPVFGADADDDIWAVDPIDDPDQAAMDVALAPEATPDIAPQAPAETTARPAIETAFLALTAKQRAAADADRPPMTVVFDSARRAQPAEPAAPEVAASPVSDAAVEPTQSAPETVEADTPTEAEPATDWQDVADQDALDQEALATADREALTEEPVLLDEDMLRDMVSEIVRQELQGALGERITRNVRKLVRREIHRALASYNID</sequence>
<accession>A0A1I1N6R7</accession>
<evidence type="ECO:0000313" key="2">
    <source>
        <dbReference type="EMBL" id="SFC92892.1"/>
    </source>
</evidence>
<feature type="compositionally biased region" description="Acidic residues" evidence="1">
    <location>
        <begin position="328"/>
        <end position="337"/>
    </location>
</feature>
<dbReference type="RefSeq" id="WP_093446897.1">
    <property type="nucleotide sequence ID" value="NZ_FNZG01000001.1"/>
</dbReference>
<dbReference type="STRING" id="517719.SAMN05421762_2786"/>
<evidence type="ECO:0000313" key="3">
    <source>
        <dbReference type="Proteomes" id="UP000231644"/>
    </source>
</evidence>
<feature type="compositionally biased region" description="Low complexity" evidence="1">
    <location>
        <begin position="442"/>
        <end position="465"/>
    </location>
</feature>
<feature type="region of interest" description="Disordered" evidence="1">
    <location>
        <begin position="36"/>
        <end position="108"/>
    </location>
</feature>
<feature type="region of interest" description="Disordered" evidence="1">
    <location>
        <begin position="323"/>
        <end position="353"/>
    </location>
</feature>
<gene>
    <name evidence="2" type="ORF">SAMN05421762_2786</name>
</gene>
<dbReference type="Proteomes" id="UP000231644">
    <property type="component" value="Unassembled WGS sequence"/>
</dbReference>
<proteinExistence type="predicted"/>
<dbReference type="AlphaFoldDB" id="A0A1I1N6R7"/>
<evidence type="ECO:0000256" key="1">
    <source>
        <dbReference type="SAM" id="MobiDB-lite"/>
    </source>
</evidence>
<feature type="compositionally biased region" description="Basic and acidic residues" evidence="1">
    <location>
        <begin position="55"/>
        <end position="68"/>
    </location>
</feature>
<keyword evidence="3" id="KW-1185">Reference proteome</keyword>
<protein>
    <submittedName>
        <fullName evidence="2">Uncharacterized protein</fullName>
    </submittedName>
</protein>